<evidence type="ECO:0000313" key="2">
    <source>
        <dbReference type="Proteomes" id="UP000717696"/>
    </source>
</evidence>
<reference evidence="1" key="1">
    <citation type="journal article" date="2021" name="Nat. Commun.">
        <title>Genetic determinants of endophytism in the Arabidopsis root mycobiome.</title>
        <authorList>
            <person name="Mesny F."/>
            <person name="Miyauchi S."/>
            <person name="Thiergart T."/>
            <person name="Pickel B."/>
            <person name="Atanasova L."/>
            <person name="Karlsson M."/>
            <person name="Huettel B."/>
            <person name="Barry K.W."/>
            <person name="Haridas S."/>
            <person name="Chen C."/>
            <person name="Bauer D."/>
            <person name="Andreopoulos W."/>
            <person name="Pangilinan J."/>
            <person name="LaButti K."/>
            <person name="Riley R."/>
            <person name="Lipzen A."/>
            <person name="Clum A."/>
            <person name="Drula E."/>
            <person name="Henrissat B."/>
            <person name="Kohler A."/>
            <person name="Grigoriev I.V."/>
            <person name="Martin F.M."/>
            <person name="Hacquard S."/>
        </authorList>
    </citation>
    <scope>NUCLEOTIDE SEQUENCE</scope>
    <source>
        <strain evidence="1">MPI-CAGE-AT-0021</strain>
    </source>
</reference>
<dbReference type="AlphaFoldDB" id="A0A9P9IC89"/>
<dbReference type="EMBL" id="JAGMUU010000038">
    <property type="protein sequence ID" value="KAH7115501.1"/>
    <property type="molecule type" value="Genomic_DNA"/>
</dbReference>
<proteinExistence type="predicted"/>
<gene>
    <name evidence="1" type="ORF">B0J13DRAFT_613513</name>
</gene>
<organism evidence="1 2">
    <name type="scientific">Dactylonectria estremocensis</name>
    <dbReference type="NCBI Taxonomy" id="1079267"/>
    <lineage>
        <taxon>Eukaryota</taxon>
        <taxon>Fungi</taxon>
        <taxon>Dikarya</taxon>
        <taxon>Ascomycota</taxon>
        <taxon>Pezizomycotina</taxon>
        <taxon>Sordariomycetes</taxon>
        <taxon>Hypocreomycetidae</taxon>
        <taxon>Hypocreales</taxon>
        <taxon>Nectriaceae</taxon>
        <taxon>Dactylonectria</taxon>
    </lineage>
</organism>
<protein>
    <submittedName>
        <fullName evidence="1">Uncharacterized protein</fullName>
    </submittedName>
</protein>
<sequence length="107" mass="11923">MSNRNFHRSIGGACDLAISAAVLQARLRATLPPEYQFLGGSTYTLPDAKGGTSMSVWNSLWRLGVRPSLCKYHIFGDVAGERLYLSRQPSTKMGQQYKIEERVVLKC</sequence>
<name>A0A9P9IC89_9HYPO</name>
<evidence type="ECO:0000313" key="1">
    <source>
        <dbReference type="EMBL" id="KAH7115501.1"/>
    </source>
</evidence>
<dbReference type="Proteomes" id="UP000717696">
    <property type="component" value="Unassembled WGS sequence"/>
</dbReference>
<keyword evidence="2" id="KW-1185">Reference proteome</keyword>
<accession>A0A9P9IC89</accession>
<dbReference type="OrthoDB" id="10021397at2759"/>
<comment type="caution">
    <text evidence="1">The sequence shown here is derived from an EMBL/GenBank/DDBJ whole genome shotgun (WGS) entry which is preliminary data.</text>
</comment>